<dbReference type="GO" id="GO:0032040">
    <property type="term" value="C:small-subunit processome"/>
    <property type="evidence" value="ECO:0007669"/>
    <property type="project" value="TreeGrafter"/>
</dbReference>
<evidence type="ECO:0000256" key="1">
    <source>
        <dbReference type="ARBA" id="ARBA00004123"/>
    </source>
</evidence>
<evidence type="ECO:0008006" key="9">
    <source>
        <dbReference type="Google" id="ProtNLM"/>
    </source>
</evidence>
<keyword evidence="4" id="KW-0539">Nucleus</keyword>
<dbReference type="InterPro" id="IPR036322">
    <property type="entry name" value="WD40_repeat_dom_sf"/>
</dbReference>
<dbReference type="SUPFAM" id="SSF50978">
    <property type="entry name" value="WD40 repeat-like"/>
    <property type="match status" value="1"/>
</dbReference>
<dbReference type="EMBL" id="CATQJA010002614">
    <property type="protein sequence ID" value="CAJ0573171.1"/>
    <property type="molecule type" value="Genomic_DNA"/>
</dbReference>
<comment type="caution">
    <text evidence="7">The sequence shown here is derived from an EMBL/GenBank/DDBJ whole genome shotgun (WGS) entry which is preliminary data.</text>
</comment>
<dbReference type="GO" id="GO:0034511">
    <property type="term" value="F:U3 snoRNA binding"/>
    <property type="evidence" value="ECO:0007669"/>
    <property type="project" value="InterPro"/>
</dbReference>
<protein>
    <recommendedName>
        <fullName evidence="9">U3 small nucleolar RNA-interacting protein 2</fullName>
    </recommendedName>
</protein>
<feature type="repeat" description="WD" evidence="5">
    <location>
        <begin position="281"/>
        <end position="322"/>
    </location>
</feature>
<evidence type="ECO:0000256" key="5">
    <source>
        <dbReference type="PROSITE-ProRule" id="PRU00221"/>
    </source>
</evidence>
<evidence type="ECO:0000256" key="2">
    <source>
        <dbReference type="ARBA" id="ARBA00022574"/>
    </source>
</evidence>
<evidence type="ECO:0000256" key="6">
    <source>
        <dbReference type="SAM" id="MobiDB-lite"/>
    </source>
</evidence>
<dbReference type="InterPro" id="IPR015943">
    <property type="entry name" value="WD40/YVTN_repeat-like_dom_sf"/>
</dbReference>
<dbReference type="Pfam" id="PF00400">
    <property type="entry name" value="WD40"/>
    <property type="match status" value="5"/>
</dbReference>
<dbReference type="PROSITE" id="PS00678">
    <property type="entry name" value="WD_REPEATS_1"/>
    <property type="match status" value="2"/>
</dbReference>
<dbReference type="CDD" id="cd00200">
    <property type="entry name" value="WD40"/>
    <property type="match status" value="1"/>
</dbReference>
<feature type="compositionally biased region" description="Basic residues" evidence="6">
    <location>
        <begin position="1"/>
        <end position="12"/>
    </location>
</feature>
<keyword evidence="2 5" id="KW-0853">WD repeat</keyword>
<evidence type="ECO:0000313" key="8">
    <source>
        <dbReference type="Proteomes" id="UP001177023"/>
    </source>
</evidence>
<dbReference type="PROSITE" id="PS50294">
    <property type="entry name" value="WD_REPEATS_REGION"/>
    <property type="match status" value="3"/>
</dbReference>
<dbReference type="InterPro" id="IPR001680">
    <property type="entry name" value="WD40_rpt"/>
</dbReference>
<keyword evidence="8" id="KW-1185">Reference proteome</keyword>
<dbReference type="Proteomes" id="UP001177023">
    <property type="component" value="Unassembled WGS sequence"/>
</dbReference>
<keyword evidence="3" id="KW-0677">Repeat</keyword>
<feature type="repeat" description="WD" evidence="5">
    <location>
        <begin position="197"/>
        <end position="238"/>
    </location>
</feature>
<sequence length="485" mass="54181">MPFFLKKGRGRGGGKAPGATVGNTQRKRRKNDDDEAPRVGRRRKLEENEEILSDDEYSGGESDKHVSEASDAEYEDTKESNYRQAKDLLDKLLAEGDLGESADEEEEEQFVAGKLREHAASKAGTLQRQIARGIVIDEEKEISHRSHRFSPLALAISPCSRYVVSTGKESHVIKYDLQEKKTVGSIKRQKKIAASQQKAHSGHIFAVAISPDGKYLATGGVDCIVKIWNFETLAHVRDLEGHRQPITSLCFRLRTTQLFSASRDRTVKLWDLEQMGLVDTMYGHQDAVLDIDALNRERVLTCGGQDRTIRLWKVDTESQLILNGLQECVSIDCVAMLNEDHFLSGSADGSLCVWSVFKKKPTCVRKLAHGKREVTAEPHWVVSVAACPFTDLAASGSGEGQLRLWRIAQDYRSIVLIYEYEMFGFVNDMRFSADGKILACGVGKEHKFGRWWIDEDAQNSIVVLALSDGTSEPPRDEPLGREADN</sequence>
<accession>A0AA36CRK4</accession>
<dbReference type="InterPro" id="IPR019775">
    <property type="entry name" value="WD40_repeat_CS"/>
</dbReference>
<name>A0AA36CRK4_9BILA</name>
<proteinExistence type="predicted"/>
<dbReference type="AlphaFoldDB" id="A0AA36CRK4"/>
<evidence type="ECO:0000256" key="3">
    <source>
        <dbReference type="ARBA" id="ARBA00022737"/>
    </source>
</evidence>
<dbReference type="PANTHER" id="PTHR19865">
    <property type="entry name" value="U3 SMALL NUCLEOLAR RNA INTERACTING PROTEIN 2"/>
    <property type="match status" value="1"/>
</dbReference>
<dbReference type="PRINTS" id="PR00320">
    <property type="entry name" value="GPROTEINBRPT"/>
</dbReference>
<reference evidence="7" key="1">
    <citation type="submission" date="2023-06" db="EMBL/GenBank/DDBJ databases">
        <authorList>
            <person name="Delattre M."/>
        </authorList>
    </citation>
    <scope>NUCLEOTIDE SEQUENCE</scope>
    <source>
        <strain evidence="7">AF72</strain>
    </source>
</reference>
<dbReference type="PROSITE" id="PS50082">
    <property type="entry name" value="WD_REPEATS_2"/>
    <property type="match status" value="3"/>
</dbReference>
<feature type="repeat" description="WD" evidence="5">
    <location>
        <begin position="239"/>
        <end position="280"/>
    </location>
</feature>
<gene>
    <name evidence="7" type="ORF">MSPICULIGERA_LOCUS11539</name>
</gene>
<dbReference type="FunFam" id="2.130.10.10:FF:000509">
    <property type="entry name" value="U3 small nucleolar RNA-interacting protein"/>
    <property type="match status" value="1"/>
</dbReference>
<dbReference type="PANTHER" id="PTHR19865:SF0">
    <property type="entry name" value="U3 SMALL NUCLEOLAR RNA-INTERACTING PROTEIN 2"/>
    <property type="match status" value="1"/>
</dbReference>
<feature type="region of interest" description="Disordered" evidence="6">
    <location>
        <begin position="1"/>
        <end position="81"/>
    </location>
</feature>
<comment type="subcellular location">
    <subcellularLocation>
        <location evidence="1">Nucleus</location>
    </subcellularLocation>
</comment>
<feature type="non-terminal residue" evidence="7">
    <location>
        <position position="1"/>
    </location>
</feature>
<organism evidence="7 8">
    <name type="scientific">Mesorhabditis spiculigera</name>
    <dbReference type="NCBI Taxonomy" id="96644"/>
    <lineage>
        <taxon>Eukaryota</taxon>
        <taxon>Metazoa</taxon>
        <taxon>Ecdysozoa</taxon>
        <taxon>Nematoda</taxon>
        <taxon>Chromadorea</taxon>
        <taxon>Rhabditida</taxon>
        <taxon>Rhabditina</taxon>
        <taxon>Rhabditomorpha</taxon>
        <taxon>Rhabditoidea</taxon>
        <taxon>Rhabditidae</taxon>
        <taxon>Mesorhabditinae</taxon>
        <taxon>Mesorhabditis</taxon>
    </lineage>
</organism>
<dbReference type="Gene3D" id="2.130.10.10">
    <property type="entry name" value="YVTN repeat-like/Quinoprotein amine dehydrogenase"/>
    <property type="match status" value="1"/>
</dbReference>
<feature type="compositionally biased region" description="Acidic residues" evidence="6">
    <location>
        <begin position="47"/>
        <end position="58"/>
    </location>
</feature>
<dbReference type="InterPro" id="IPR020472">
    <property type="entry name" value="WD40_PAC1"/>
</dbReference>
<evidence type="ECO:0000256" key="4">
    <source>
        <dbReference type="ARBA" id="ARBA00023242"/>
    </source>
</evidence>
<dbReference type="SMART" id="SM00320">
    <property type="entry name" value="WD40"/>
    <property type="match status" value="6"/>
</dbReference>
<evidence type="ECO:0000313" key="7">
    <source>
        <dbReference type="EMBL" id="CAJ0573171.1"/>
    </source>
</evidence>
<dbReference type="InterPro" id="IPR039241">
    <property type="entry name" value="Rrp9-like"/>
</dbReference>